<dbReference type="EMBL" id="AOHZ01000054">
    <property type="protein sequence ID" value="ELY54850.1"/>
    <property type="molecule type" value="Genomic_DNA"/>
</dbReference>
<dbReference type="Proteomes" id="UP000011602">
    <property type="component" value="Unassembled WGS sequence"/>
</dbReference>
<dbReference type="OrthoDB" id="271213at2157"/>
<evidence type="ECO:0000313" key="2">
    <source>
        <dbReference type="EMBL" id="ELY54850.1"/>
    </source>
</evidence>
<dbReference type="STRING" id="1227499.C493_12137"/>
<protein>
    <submittedName>
        <fullName evidence="2">UspA domain-containing protein</fullName>
    </submittedName>
</protein>
<dbReference type="CDD" id="cd00293">
    <property type="entry name" value="USP-like"/>
    <property type="match status" value="1"/>
</dbReference>
<sequence length="146" mass="15894">MATLEPDRILVPTLGRPREDEALTYTLETFPDADVILLAVVTPLDAPMSEGGVLERHDERTEAARASAVRMLEGVDEPPTEERVRIDTAEGRPGNVVPQYVTDNDVDHVVLYGHDSRSSGLVGRLLGQSVAATVVDRTPRPVTILE</sequence>
<organism evidence="2 3">
    <name type="scientific">Natronolimnohabitans innermongolicus JCM 12255</name>
    <dbReference type="NCBI Taxonomy" id="1227499"/>
    <lineage>
        <taxon>Archaea</taxon>
        <taxon>Methanobacteriati</taxon>
        <taxon>Methanobacteriota</taxon>
        <taxon>Stenosarchaea group</taxon>
        <taxon>Halobacteria</taxon>
        <taxon>Halobacteriales</taxon>
        <taxon>Natrialbaceae</taxon>
        <taxon>Natronolimnohabitans</taxon>
    </lineage>
</organism>
<reference evidence="2 3" key="1">
    <citation type="journal article" date="2014" name="PLoS Genet.">
        <title>Phylogenetically driven sequencing of extremely halophilic archaea reveals strategies for static and dynamic osmo-response.</title>
        <authorList>
            <person name="Becker E.A."/>
            <person name="Seitzer P.M."/>
            <person name="Tritt A."/>
            <person name="Larsen D."/>
            <person name="Krusor M."/>
            <person name="Yao A.I."/>
            <person name="Wu D."/>
            <person name="Madern D."/>
            <person name="Eisen J.A."/>
            <person name="Darling A.E."/>
            <person name="Facciotti M.T."/>
        </authorList>
    </citation>
    <scope>NUCLEOTIDE SEQUENCE [LARGE SCALE GENOMIC DNA]</scope>
    <source>
        <strain evidence="2 3">JCM 12255</strain>
    </source>
</reference>
<dbReference type="Pfam" id="PF00582">
    <property type="entry name" value="Usp"/>
    <property type="match status" value="1"/>
</dbReference>
<proteinExistence type="predicted"/>
<dbReference type="InterPro" id="IPR014729">
    <property type="entry name" value="Rossmann-like_a/b/a_fold"/>
</dbReference>
<keyword evidence="3" id="KW-1185">Reference proteome</keyword>
<dbReference type="eggNOG" id="arCOG02053">
    <property type="taxonomic scope" value="Archaea"/>
</dbReference>
<dbReference type="AlphaFoldDB" id="L9WZE9"/>
<dbReference type="RefSeq" id="WP_007259706.1">
    <property type="nucleotide sequence ID" value="NZ_AOHZ01000054.1"/>
</dbReference>
<evidence type="ECO:0000313" key="3">
    <source>
        <dbReference type="Proteomes" id="UP000011602"/>
    </source>
</evidence>
<comment type="caution">
    <text evidence="2">The sequence shown here is derived from an EMBL/GenBank/DDBJ whole genome shotgun (WGS) entry which is preliminary data.</text>
</comment>
<evidence type="ECO:0000259" key="1">
    <source>
        <dbReference type="Pfam" id="PF00582"/>
    </source>
</evidence>
<name>L9WZE9_9EURY</name>
<dbReference type="InterPro" id="IPR006016">
    <property type="entry name" value="UspA"/>
</dbReference>
<dbReference type="SUPFAM" id="SSF52402">
    <property type="entry name" value="Adenine nucleotide alpha hydrolases-like"/>
    <property type="match status" value="1"/>
</dbReference>
<feature type="domain" description="UspA" evidence="1">
    <location>
        <begin position="7"/>
        <end position="144"/>
    </location>
</feature>
<accession>L9WZE9</accession>
<dbReference type="Gene3D" id="3.40.50.620">
    <property type="entry name" value="HUPs"/>
    <property type="match status" value="1"/>
</dbReference>
<gene>
    <name evidence="2" type="ORF">C493_12137</name>
</gene>